<dbReference type="Proteomes" id="UP000823399">
    <property type="component" value="Unassembled WGS sequence"/>
</dbReference>
<accession>A0A9P7F2P3</accession>
<feature type="transmembrane region" description="Helical" evidence="1">
    <location>
        <begin position="332"/>
        <end position="358"/>
    </location>
</feature>
<feature type="transmembrane region" description="Helical" evidence="1">
    <location>
        <begin position="370"/>
        <end position="390"/>
    </location>
</feature>
<feature type="signal peptide" evidence="2">
    <location>
        <begin position="1"/>
        <end position="20"/>
    </location>
</feature>
<feature type="transmembrane region" description="Helical" evidence="1">
    <location>
        <begin position="119"/>
        <end position="136"/>
    </location>
</feature>
<sequence>MRLLLICLFLCLVGLGAIQAAPTTLDTADSDISLSDRFRAPSLTTRTLWTIVSSSVLTLFACTYSAIHPNIPSPKDSYTGIQMRRLGIIIMALIAPELMVTLVRAHLNVDSYPSLDHTWTQAHSLFVLMGGFMLYVDGKPYLTLQPDHILKLIRKMCIDIPTLKADQIHDKSKGDAISKGLVMLQVAWFIMQLVTRIIYPLEITQLEVGTLAFAALNFLTYAAWWNKPLNVQCPHPVYWKPTESRPEDILGDKDRPDGLGIFSPVLGPIIELIGWADIPTSRKLRVPTFDGSIKLGRSDKMILVAAGFLMTTIFGAIHCMALFLTFPTYEEHLLWSVSAIIITCIPWLGFVTLLPFLCASKEVQVSLCSLYAMFYIIARAALFALMFTTLRDLDHNAYEAVSWTTWVPHL</sequence>
<dbReference type="OrthoDB" id="9451547at2759"/>
<feature type="transmembrane region" description="Helical" evidence="1">
    <location>
        <begin position="88"/>
        <end position="107"/>
    </location>
</feature>
<comment type="caution">
    <text evidence="3">The sequence shown here is derived from an EMBL/GenBank/DDBJ whole genome shotgun (WGS) entry which is preliminary data.</text>
</comment>
<dbReference type="PANTHER" id="PTHR35043">
    <property type="entry name" value="TRANSCRIPTION FACTOR DOMAIN-CONTAINING PROTEIN"/>
    <property type="match status" value="1"/>
</dbReference>
<dbReference type="GeneID" id="64693777"/>
<proteinExistence type="predicted"/>
<dbReference type="PANTHER" id="PTHR35043:SF7">
    <property type="entry name" value="TRANSCRIPTION FACTOR DOMAIN-CONTAINING PROTEIN"/>
    <property type="match status" value="1"/>
</dbReference>
<name>A0A9P7F2P3_9AGAM</name>
<evidence type="ECO:0000256" key="2">
    <source>
        <dbReference type="SAM" id="SignalP"/>
    </source>
</evidence>
<feature type="transmembrane region" description="Helical" evidence="1">
    <location>
        <begin position="205"/>
        <end position="224"/>
    </location>
</feature>
<evidence type="ECO:0000313" key="4">
    <source>
        <dbReference type="Proteomes" id="UP000823399"/>
    </source>
</evidence>
<keyword evidence="1" id="KW-0812">Transmembrane</keyword>
<organism evidence="3 4">
    <name type="scientific">Suillus discolor</name>
    <dbReference type="NCBI Taxonomy" id="1912936"/>
    <lineage>
        <taxon>Eukaryota</taxon>
        <taxon>Fungi</taxon>
        <taxon>Dikarya</taxon>
        <taxon>Basidiomycota</taxon>
        <taxon>Agaricomycotina</taxon>
        <taxon>Agaricomycetes</taxon>
        <taxon>Agaricomycetidae</taxon>
        <taxon>Boletales</taxon>
        <taxon>Suillineae</taxon>
        <taxon>Suillaceae</taxon>
        <taxon>Suillus</taxon>
    </lineage>
</organism>
<evidence type="ECO:0000256" key="1">
    <source>
        <dbReference type="SAM" id="Phobius"/>
    </source>
</evidence>
<feature type="transmembrane region" description="Helical" evidence="1">
    <location>
        <begin position="302"/>
        <end position="326"/>
    </location>
</feature>
<dbReference type="RefSeq" id="XP_041290840.1">
    <property type="nucleotide sequence ID" value="XM_041431518.1"/>
</dbReference>
<dbReference type="EMBL" id="JABBWM010000041">
    <property type="protein sequence ID" value="KAG2104335.1"/>
    <property type="molecule type" value="Genomic_DNA"/>
</dbReference>
<gene>
    <name evidence="3" type="ORF">F5147DRAFT_579978</name>
</gene>
<reference evidence="3" key="1">
    <citation type="journal article" date="2020" name="New Phytol.">
        <title>Comparative genomics reveals dynamic genome evolution in host specialist ectomycorrhizal fungi.</title>
        <authorList>
            <person name="Lofgren L.A."/>
            <person name="Nguyen N.H."/>
            <person name="Vilgalys R."/>
            <person name="Ruytinx J."/>
            <person name="Liao H.L."/>
            <person name="Branco S."/>
            <person name="Kuo A."/>
            <person name="LaButti K."/>
            <person name="Lipzen A."/>
            <person name="Andreopoulos W."/>
            <person name="Pangilinan J."/>
            <person name="Riley R."/>
            <person name="Hundley H."/>
            <person name="Na H."/>
            <person name="Barry K."/>
            <person name="Grigoriev I.V."/>
            <person name="Stajich J.E."/>
            <person name="Kennedy P.G."/>
        </authorList>
    </citation>
    <scope>NUCLEOTIDE SEQUENCE</scope>
    <source>
        <strain evidence="3">FC423</strain>
    </source>
</reference>
<keyword evidence="1" id="KW-0472">Membrane</keyword>
<feature type="transmembrane region" description="Helical" evidence="1">
    <location>
        <begin position="181"/>
        <end position="199"/>
    </location>
</feature>
<protein>
    <submittedName>
        <fullName evidence="3">Uncharacterized protein</fullName>
    </submittedName>
</protein>
<feature type="transmembrane region" description="Helical" evidence="1">
    <location>
        <begin position="47"/>
        <end position="67"/>
    </location>
</feature>
<keyword evidence="2" id="KW-0732">Signal</keyword>
<feature type="chain" id="PRO_5040466988" evidence="2">
    <location>
        <begin position="21"/>
        <end position="410"/>
    </location>
</feature>
<keyword evidence="1" id="KW-1133">Transmembrane helix</keyword>
<keyword evidence="4" id="KW-1185">Reference proteome</keyword>
<dbReference type="AlphaFoldDB" id="A0A9P7F2P3"/>
<evidence type="ECO:0000313" key="3">
    <source>
        <dbReference type="EMBL" id="KAG2104335.1"/>
    </source>
</evidence>